<evidence type="ECO:0000313" key="1">
    <source>
        <dbReference type="EMBL" id="KAH9799525.1"/>
    </source>
</evidence>
<proteinExistence type="predicted"/>
<keyword evidence="2" id="KW-1185">Reference proteome</keyword>
<reference evidence="2" key="1">
    <citation type="journal article" date="2023" name="Hortic. Res.">
        <title>A chromosome-level phased genome enabling allele-level studies in sweet orange: a case study on citrus Huanglongbing tolerance.</title>
        <authorList>
            <person name="Wu B."/>
            <person name="Yu Q."/>
            <person name="Deng Z."/>
            <person name="Duan Y."/>
            <person name="Luo F."/>
            <person name="Gmitter F. Jr."/>
        </authorList>
    </citation>
    <scope>NUCLEOTIDE SEQUENCE [LARGE SCALE GENOMIC DNA]</scope>
    <source>
        <strain evidence="2">cv. Valencia</strain>
    </source>
</reference>
<accession>A0ACB8NQ56</accession>
<protein>
    <submittedName>
        <fullName evidence="1">Tetraspanin-19</fullName>
    </submittedName>
</protein>
<dbReference type="EMBL" id="CM039170">
    <property type="protein sequence ID" value="KAH9799525.1"/>
    <property type="molecule type" value="Genomic_DNA"/>
</dbReference>
<evidence type="ECO:0000313" key="2">
    <source>
        <dbReference type="Proteomes" id="UP000829398"/>
    </source>
</evidence>
<organism evidence="1 2">
    <name type="scientific">Citrus sinensis</name>
    <name type="common">Sweet orange</name>
    <name type="synonym">Citrus aurantium var. sinensis</name>
    <dbReference type="NCBI Taxonomy" id="2711"/>
    <lineage>
        <taxon>Eukaryota</taxon>
        <taxon>Viridiplantae</taxon>
        <taxon>Streptophyta</taxon>
        <taxon>Embryophyta</taxon>
        <taxon>Tracheophyta</taxon>
        <taxon>Spermatophyta</taxon>
        <taxon>Magnoliopsida</taxon>
        <taxon>eudicotyledons</taxon>
        <taxon>Gunneridae</taxon>
        <taxon>Pentapetalae</taxon>
        <taxon>rosids</taxon>
        <taxon>malvids</taxon>
        <taxon>Sapindales</taxon>
        <taxon>Rutaceae</taxon>
        <taxon>Aurantioideae</taxon>
        <taxon>Citrus</taxon>
    </lineage>
</organism>
<gene>
    <name evidence="1" type="ORF">KPL71_000378</name>
</gene>
<comment type="caution">
    <text evidence="1">The sequence shown here is derived from an EMBL/GenBank/DDBJ whole genome shotgun (WGS) entry which is preliminary data.</text>
</comment>
<name>A0ACB8NQ56_CITSI</name>
<dbReference type="Proteomes" id="UP000829398">
    <property type="component" value="Chromosome 1"/>
</dbReference>
<sequence length="210" mass="23759">MVRCARCCLQKSIRIVNLIILLLAIGMIIYSLWLQKKWNGGVAQLPATASFPRPWFILTCLGVGIAACLSTVVGHMVSNCISHSTLCIYIVTIISLLLLELAVVVAIFFRMDWKMLFAKLIDKYHTKFKIFWLFHLKMCRFVTILILVPQINVLALVVISLWAIGTEQRRHRNDSEQASIIQSFLVRPNSPVPDTSRHACCSCENLPEST</sequence>